<keyword evidence="3" id="KW-1185">Reference proteome</keyword>
<protein>
    <submittedName>
        <fullName evidence="2">Uncharacterized protein</fullName>
    </submittedName>
</protein>
<dbReference type="EMBL" id="KE145371">
    <property type="protein sequence ID" value="EPE26347.1"/>
    <property type="molecule type" value="Genomic_DNA"/>
</dbReference>
<dbReference type="Proteomes" id="UP000016922">
    <property type="component" value="Unassembled WGS sequence"/>
</dbReference>
<gene>
    <name evidence="2" type="ORF">GLAREA_02259</name>
</gene>
<sequence>MPPSQGKRLTDKQRGMVDAILKAAIDGGTCFNSRLAVNTYLKDVVADDLLLSCGDEIVDRCFVLYAEQNTQLRSPSLTDTSQLSPLDTSQDEDDTSDDDDSGSPSFGPESPTSIKSYLHPHANDYRSISVKTCRGGVSYISRTFVLQQLCAGLKTHIILEWTDVGSGKELSRTRCEVVDPKQLSDCQLALAEHHGKNDSDIVERLLQVEENIEANWLNEASGSLEAAASPKLAAQYSPLVLSYLAQLQVMAAIEMAKSKRKLALLDPIEINSGAPNKRRRQE</sequence>
<accession>S3CIN7</accession>
<feature type="region of interest" description="Disordered" evidence="1">
    <location>
        <begin position="74"/>
        <end position="115"/>
    </location>
</feature>
<dbReference type="OrthoDB" id="3564157at2759"/>
<reference evidence="2 3" key="1">
    <citation type="journal article" date="2013" name="BMC Genomics">
        <title>Genomics-driven discovery of the pneumocandin biosynthetic gene cluster in the fungus Glarea lozoyensis.</title>
        <authorList>
            <person name="Chen L."/>
            <person name="Yue Q."/>
            <person name="Zhang X."/>
            <person name="Xiang M."/>
            <person name="Wang C."/>
            <person name="Li S."/>
            <person name="Che Y."/>
            <person name="Ortiz-Lopez F.J."/>
            <person name="Bills G.F."/>
            <person name="Liu X."/>
            <person name="An Z."/>
        </authorList>
    </citation>
    <scope>NUCLEOTIDE SEQUENCE [LARGE SCALE GENOMIC DNA]</scope>
    <source>
        <strain evidence="3">ATCC 20868 / MF5171</strain>
    </source>
</reference>
<feature type="compositionally biased region" description="Polar residues" evidence="1">
    <location>
        <begin position="74"/>
        <end position="86"/>
    </location>
</feature>
<organism evidence="2 3">
    <name type="scientific">Glarea lozoyensis (strain ATCC 20868 / MF5171)</name>
    <dbReference type="NCBI Taxonomy" id="1116229"/>
    <lineage>
        <taxon>Eukaryota</taxon>
        <taxon>Fungi</taxon>
        <taxon>Dikarya</taxon>
        <taxon>Ascomycota</taxon>
        <taxon>Pezizomycotina</taxon>
        <taxon>Leotiomycetes</taxon>
        <taxon>Helotiales</taxon>
        <taxon>Helotiaceae</taxon>
        <taxon>Glarea</taxon>
    </lineage>
</organism>
<dbReference type="AlphaFoldDB" id="S3CIN7"/>
<dbReference type="KEGG" id="glz:GLAREA_02259"/>
<evidence type="ECO:0000313" key="2">
    <source>
        <dbReference type="EMBL" id="EPE26347.1"/>
    </source>
</evidence>
<dbReference type="GeneID" id="19461317"/>
<feature type="compositionally biased region" description="Low complexity" evidence="1">
    <location>
        <begin position="102"/>
        <end position="113"/>
    </location>
</feature>
<feature type="compositionally biased region" description="Acidic residues" evidence="1">
    <location>
        <begin position="89"/>
        <end position="101"/>
    </location>
</feature>
<name>S3CIN7_GLAL2</name>
<dbReference type="HOGENOM" id="CLU_987117_0_0_1"/>
<dbReference type="RefSeq" id="XP_008087666.1">
    <property type="nucleotide sequence ID" value="XM_008089475.1"/>
</dbReference>
<proteinExistence type="predicted"/>
<evidence type="ECO:0000256" key="1">
    <source>
        <dbReference type="SAM" id="MobiDB-lite"/>
    </source>
</evidence>
<evidence type="ECO:0000313" key="3">
    <source>
        <dbReference type="Proteomes" id="UP000016922"/>
    </source>
</evidence>